<dbReference type="InterPro" id="IPR002563">
    <property type="entry name" value="Flavin_Rdtase-like_dom"/>
</dbReference>
<keyword evidence="5" id="KW-1185">Reference proteome</keyword>
<evidence type="ECO:0000259" key="3">
    <source>
        <dbReference type="SMART" id="SM00903"/>
    </source>
</evidence>
<dbReference type="SUPFAM" id="SSF50475">
    <property type="entry name" value="FMN-binding split barrel"/>
    <property type="match status" value="1"/>
</dbReference>
<dbReference type="Gene3D" id="2.30.110.10">
    <property type="entry name" value="Electron Transport, Fmn-binding Protein, Chain A"/>
    <property type="match status" value="1"/>
</dbReference>
<dbReference type="InterPro" id="IPR012349">
    <property type="entry name" value="Split_barrel_FMN-bd"/>
</dbReference>
<accession>A0A7K3LNW3</accession>
<name>A0A7K3LNW3_9ACTN</name>
<evidence type="ECO:0000313" key="5">
    <source>
        <dbReference type="Proteomes" id="UP000466307"/>
    </source>
</evidence>
<organism evidence="4 5">
    <name type="scientific">Gordonia desulfuricans</name>
    <dbReference type="NCBI Taxonomy" id="89051"/>
    <lineage>
        <taxon>Bacteria</taxon>
        <taxon>Bacillati</taxon>
        <taxon>Actinomycetota</taxon>
        <taxon>Actinomycetes</taxon>
        <taxon>Mycobacteriales</taxon>
        <taxon>Gordoniaceae</taxon>
        <taxon>Gordonia</taxon>
    </lineage>
</organism>
<gene>
    <name evidence="4" type="ORF">GYA93_10135</name>
</gene>
<evidence type="ECO:0000313" key="4">
    <source>
        <dbReference type="EMBL" id="NDK89935.1"/>
    </source>
</evidence>
<dbReference type="Pfam" id="PF01613">
    <property type="entry name" value="Flavin_Reduct"/>
    <property type="match status" value="1"/>
</dbReference>
<dbReference type="AlphaFoldDB" id="A0A7K3LNW3"/>
<dbReference type="PANTHER" id="PTHR30466:SF1">
    <property type="entry name" value="FMN REDUCTASE (NADH) RUTF"/>
    <property type="match status" value="1"/>
</dbReference>
<dbReference type="InterPro" id="IPR050268">
    <property type="entry name" value="NADH-dep_flavin_reductase"/>
</dbReference>
<dbReference type="GO" id="GO:0010181">
    <property type="term" value="F:FMN binding"/>
    <property type="evidence" value="ECO:0007669"/>
    <property type="project" value="InterPro"/>
</dbReference>
<dbReference type="RefSeq" id="WP_059036028.1">
    <property type="nucleotide sequence ID" value="NZ_JAADZU010000026.1"/>
</dbReference>
<proteinExistence type="inferred from homology"/>
<dbReference type="Proteomes" id="UP000466307">
    <property type="component" value="Unassembled WGS sequence"/>
</dbReference>
<dbReference type="EMBL" id="JAADZU010000026">
    <property type="protein sequence ID" value="NDK89935.1"/>
    <property type="molecule type" value="Genomic_DNA"/>
</dbReference>
<dbReference type="GO" id="GO:0042602">
    <property type="term" value="F:riboflavin reductase (NADPH) activity"/>
    <property type="evidence" value="ECO:0007669"/>
    <property type="project" value="TreeGrafter"/>
</dbReference>
<dbReference type="PANTHER" id="PTHR30466">
    <property type="entry name" value="FLAVIN REDUCTASE"/>
    <property type="match status" value="1"/>
</dbReference>
<keyword evidence="2" id="KW-0560">Oxidoreductase</keyword>
<evidence type="ECO:0000256" key="1">
    <source>
        <dbReference type="ARBA" id="ARBA00008898"/>
    </source>
</evidence>
<sequence>MEKKQLQNIFGHFASGVTVITCTNTDGQPHGATVTAFTAVSLEPRLCQVTLTRKSKACSYLSDAPFAVNILAADQLDIAMHFAGRPTEPGPTWADGPCAPILKGSAAVLSCKPWRSYDGGDHIIFIGEIVEAEASGKSPLLYYRSTFHDLGEPSSTSAWSLCADDPHSGWFDSNTTFTPFHLTREQHSAQPSVPA</sequence>
<comment type="similarity">
    <text evidence="1">Belongs to the non-flavoprotein flavin reductase family.</text>
</comment>
<evidence type="ECO:0000256" key="2">
    <source>
        <dbReference type="ARBA" id="ARBA00023002"/>
    </source>
</evidence>
<protein>
    <submittedName>
        <fullName evidence="4">Flavin reductase family protein</fullName>
    </submittedName>
</protein>
<comment type="caution">
    <text evidence="4">The sequence shown here is derived from an EMBL/GenBank/DDBJ whole genome shotgun (WGS) entry which is preliminary data.</text>
</comment>
<dbReference type="SMART" id="SM00903">
    <property type="entry name" value="Flavin_Reduct"/>
    <property type="match status" value="1"/>
</dbReference>
<feature type="domain" description="Flavin reductase like" evidence="3">
    <location>
        <begin position="10"/>
        <end position="149"/>
    </location>
</feature>
<reference evidence="4 5" key="1">
    <citation type="submission" date="2020-01" db="EMBL/GenBank/DDBJ databases">
        <title>Investigation of new actinobacteria for the biodesulphurisation of diesel fuel.</title>
        <authorList>
            <person name="Athi Narayanan S.M."/>
        </authorList>
    </citation>
    <scope>NUCLEOTIDE SEQUENCE [LARGE SCALE GENOMIC DNA]</scope>
    <source>
        <strain evidence="4 5">213E</strain>
    </source>
</reference>